<dbReference type="SUPFAM" id="SSF57850">
    <property type="entry name" value="RING/U-box"/>
    <property type="match status" value="1"/>
</dbReference>
<keyword evidence="5" id="KW-0175">Coiled coil</keyword>
<evidence type="ECO:0000313" key="8">
    <source>
        <dbReference type="Proteomes" id="UP000697127"/>
    </source>
</evidence>
<dbReference type="InterPro" id="IPR000433">
    <property type="entry name" value="Znf_ZZ"/>
</dbReference>
<sequence>MSADLTNTNANMATDINTANNLTNSGVTSTNNNIFLDITVMPSTLLRGTTLDKYHSIMTIPSFTVSILSPTNMNAMMISHFKNIYKENITDNSIRNVVHYLNSKKVKFLIFRKSRSKNRFINIDSNNDFNSLKSILKIKNKLKFVIVFVKVSTISSMGLMQVKNSVIEKLEKEFKLSNNLNNFNSNNSDKNLETVSIESKVSETISNTNTDTSSISISKNSPSTSTSASASSFATAAVNSGLPIDQLDNLVDTIKSYLDPVNIDKHLGVLLECINDMKNNLSTNIEPINQKLDGLCNTVIQLASKSVESLDSSSNVSQEQTVKLPPIRSTITHSNILCDGCDKTIVGCRFKCLQCHDYDLCEVCDAKFIQTNNHLKTHQMIRISLDELPILSSNVVKSNKLDNAVISFDGGLTSFPLYDTYSFELIDCNADPNLTKLLDAKIWIKDHRYLSIKINSTLSSSYMISLTTTFKNDDIPDIENLKINLSDAAKILVIDPFGPSVPTNQSKEYSLDMIEFLYLTVTSNGKEYLFEYTPVIDSSSSQIVGKFFSVNDNDINIDTQVSQDSENDTISKDSYKNNQDVSIVNPIIIDDEENENKIVDDIDEEMKDVNEIEEENEEYMECKSESDTESDFTPSVSNSTIESVPSYEIFHSAVMKDLSSFKKADLKHDFELLGYYLLDFNTNELEVRVRSTINLNSKELISLSILDFEGARFTSELVNQGNNILIARFPNWNYGDFQLEIREAIVHYKACDYDIFTNTVSTKSSVTLENPSKSSSSAIELDKTERSELIIPQLDTRRESEYVFISRTQSLVDDNVSDYSVLSMDEN</sequence>
<evidence type="ECO:0000256" key="2">
    <source>
        <dbReference type="ARBA" id="ARBA00022771"/>
    </source>
</evidence>
<dbReference type="InterPro" id="IPR052260">
    <property type="entry name" value="Autophagy_Rcpt_SigReg"/>
</dbReference>
<comment type="caution">
    <text evidence="7">The sequence shown here is derived from an EMBL/GenBank/DDBJ whole genome shotgun (WGS) entry which is preliminary data.</text>
</comment>
<keyword evidence="2 4" id="KW-0863">Zinc-finger</keyword>
<evidence type="ECO:0000256" key="1">
    <source>
        <dbReference type="ARBA" id="ARBA00022723"/>
    </source>
</evidence>
<evidence type="ECO:0000256" key="3">
    <source>
        <dbReference type="ARBA" id="ARBA00022833"/>
    </source>
</evidence>
<gene>
    <name evidence="7" type="ORF">C6P40_001507</name>
</gene>
<keyword evidence="8" id="KW-1185">Reference proteome</keyword>
<keyword evidence="3" id="KW-0862">Zinc</keyword>
<evidence type="ECO:0000259" key="6">
    <source>
        <dbReference type="PROSITE" id="PS50135"/>
    </source>
</evidence>
<proteinExistence type="predicted"/>
<feature type="coiled-coil region" evidence="5">
    <location>
        <begin position="595"/>
        <end position="622"/>
    </location>
</feature>
<evidence type="ECO:0000256" key="5">
    <source>
        <dbReference type="SAM" id="Coils"/>
    </source>
</evidence>
<dbReference type="Pfam" id="PF00569">
    <property type="entry name" value="ZZ"/>
    <property type="match status" value="1"/>
</dbReference>
<accession>A0A9P6WJD8</accession>
<dbReference type="PROSITE" id="PS50135">
    <property type="entry name" value="ZF_ZZ_2"/>
    <property type="match status" value="1"/>
</dbReference>
<protein>
    <recommendedName>
        <fullName evidence="6">ZZ-type domain-containing protein</fullName>
    </recommendedName>
</protein>
<name>A0A9P6WJD8_9ASCO</name>
<evidence type="ECO:0000256" key="4">
    <source>
        <dbReference type="PROSITE-ProRule" id="PRU00228"/>
    </source>
</evidence>
<organism evidence="7 8">
    <name type="scientific">Pichia californica</name>
    <dbReference type="NCBI Taxonomy" id="460514"/>
    <lineage>
        <taxon>Eukaryota</taxon>
        <taxon>Fungi</taxon>
        <taxon>Dikarya</taxon>
        <taxon>Ascomycota</taxon>
        <taxon>Saccharomycotina</taxon>
        <taxon>Pichiomycetes</taxon>
        <taxon>Pichiales</taxon>
        <taxon>Pichiaceae</taxon>
        <taxon>Pichia</taxon>
    </lineage>
</organism>
<dbReference type="Gene3D" id="3.30.60.90">
    <property type="match status" value="1"/>
</dbReference>
<dbReference type="CDD" id="cd02340">
    <property type="entry name" value="ZZ_NBR1_like"/>
    <property type="match status" value="1"/>
</dbReference>
<feature type="domain" description="ZZ-type" evidence="6">
    <location>
        <begin position="333"/>
        <end position="388"/>
    </location>
</feature>
<dbReference type="GO" id="GO:0008270">
    <property type="term" value="F:zinc ion binding"/>
    <property type="evidence" value="ECO:0007669"/>
    <property type="project" value="UniProtKB-KW"/>
</dbReference>
<dbReference type="AlphaFoldDB" id="A0A9P6WJD8"/>
<dbReference type="InterPro" id="IPR043145">
    <property type="entry name" value="Znf_ZZ_sf"/>
</dbReference>
<dbReference type="PANTHER" id="PTHR15090">
    <property type="entry name" value="SEQUESTOSOME 1-RELATED"/>
    <property type="match status" value="1"/>
</dbReference>
<dbReference type="PROSITE" id="PS01357">
    <property type="entry name" value="ZF_ZZ_1"/>
    <property type="match status" value="1"/>
</dbReference>
<dbReference type="Proteomes" id="UP000697127">
    <property type="component" value="Unassembled WGS sequence"/>
</dbReference>
<dbReference type="OrthoDB" id="4094046at2759"/>
<evidence type="ECO:0000313" key="7">
    <source>
        <dbReference type="EMBL" id="KAG0688031.1"/>
    </source>
</evidence>
<reference evidence="7" key="1">
    <citation type="submission" date="2020-11" db="EMBL/GenBank/DDBJ databases">
        <title>Kefir isolates.</title>
        <authorList>
            <person name="Marcisauskas S."/>
            <person name="Kim Y."/>
            <person name="Blasche S."/>
        </authorList>
    </citation>
    <scope>NUCLEOTIDE SEQUENCE</scope>
    <source>
        <strain evidence="7">Olga-1</strain>
    </source>
</reference>
<keyword evidence="1" id="KW-0479">Metal-binding</keyword>
<dbReference type="EMBL" id="PUHW01000190">
    <property type="protein sequence ID" value="KAG0688031.1"/>
    <property type="molecule type" value="Genomic_DNA"/>
</dbReference>
<dbReference type="SMART" id="SM00291">
    <property type="entry name" value="ZnF_ZZ"/>
    <property type="match status" value="1"/>
</dbReference>
<dbReference type="PANTHER" id="PTHR15090:SF8">
    <property type="entry name" value="ZZ-TYPE ZINC FINGER-CONTAINING PROTEIN"/>
    <property type="match status" value="1"/>
</dbReference>